<dbReference type="EMBL" id="JBHSAV010000003">
    <property type="protein sequence ID" value="MFC3974844.1"/>
    <property type="molecule type" value="Genomic_DNA"/>
</dbReference>
<keyword evidence="2" id="KW-1185">Reference proteome</keyword>
<evidence type="ECO:0000313" key="1">
    <source>
        <dbReference type="EMBL" id="MFC3974844.1"/>
    </source>
</evidence>
<sequence>MGLGWSQNGGFDFNSSVGYTKMIEKPDINKITEYNLKDASSEGLKQRGGFDCLICAVDYFDSRSYDEILREIGNSYNPETGTNTMEALEKLYGKNKVSAYSELNPVSIGRQMELGNLSIVAQNRNHAIVPIKIEIF</sequence>
<proteinExistence type="predicted"/>
<accession>A0ABV8EFN6</accession>
<organism evidence="1 2">
    <name type="scientific">Belliella kenyensis</name>
    <dbReference type="NCBI Taxonomy" id="1472724"/>
    <lineage>
        <taxon>Bacteria</taxon>
        <taxon>Pseudomonadati</taxon>
        <taxon>Bacteroidota</taxon>
        <taxon>Cytophagia</taxon>
        <taxon>Cytophagales</taxon>
        <taxon>Cyclobacteriaceae</taxon>
        <taxon>Belliella</taxon>
    </lineage>
</organism>
<name>A0ABV8EFN6_9BACT</name>
<dbReference type="RefSeq" id="WP_241294224.1">
    <property type="nucleotide sequence ID" value="NZ_JAKZGR010000006.1"/>
</dbReference>
<gene>
    <name evidence="1" type="ORF">ACFOUP_00505</name>
</gene>
<reference evidence="2" key="1">
    <citation type="journal article" date="2019" name="Int. J. Syst. Evol. Microbiol.">
        <title>The Global Catalogue of Microorganisms (GCM) 10K type strain sequencing project: providing services to taxonomists for standard genome sequencing and annotation.</title>
        <authorList>
            <consortium name="The Broad Institute Genomics Platform"/>
            <consortium name="The Broad Institute Genome Sequencing Center for Infectious Disease"/>
            <person name="Wu L."/>
            <person name="Ma J."/>
        </authorList>
    </citation>
    <scope>NUCLEOTIDE SEQUENCE [LARGE SCALE GENOMIC DNA]</scope>
    <source>
        <strain evidence="2">CECT 8551</strain>
    </source>
</reference>
<protein>
    <submittedName>
        <fullName evidence="1">Uncharacterized protein</fullName>
    </submittedName>
</protein>
<dbReference type="Proteomes" id="UP001595766">
    <property type="component" value="Unassembled WGS sequence"/>
</dbReference>
<comment type="caution">
    <text evidence="1">The sequence shown here is derived from an EMBL/GenBank/DDBJ whole genome shotgun (WGS) entry which is preliminary data.</text>
</comment>
<evidence type="ECO:0000313" key="2">
    <source>
        <dbReference type="Proteomes" id="UP001595766"/>
    </source>
</evidence>